<dbReference type="Pfam" id="PF00076">
    <property type="entry name" value="RRM_1"/>
    <property type="match status" value="1"/>
</dbReference>
<dbReference type="InterPro" id="IPR035979">
    <property type="entry name" value="RBD_domain_sf"/>
</dbReference>
<feature type="compositionally biased region" description="Pro residues" evidence="2">
    <location>
        <begin position="7"/>
        <end position="17"/>
    </location>
</feature>
<dbReference type="InterPro" id="IPR000504">
    <property type="entry name" value="RRM_dom"/>
</dbReference>
<dbReference type="SMART" id="SM00360">
    <property type="entry name" value="RRM"/>
    <property type="match status" value="1"/>
</dbReference>
<dbReference type="Proteomes" id="UP001141552">
    <property type="component" value="Unassembled WGS sequence"/>
</dbReference>
<dbReference type="PANTHER" id="PTHR34427:SF5">
    <property type="entry name" value="DUF4283 DOMAIN-CONTAINING PROTEIN"/>
    <property type="match status" value="1"/>
</dbReference>
<evidence type="ECO:0000256" key="1">
    <source>
        <dbReference type="PROSITE-ProRule" id="PRU00176"/>
    </source>
</evidence>
<reference evidence="4" key="1">
    <citation type="submission" date="2022-02" db="EMBL/GenBank/DDBJ databases">
        <authorList>
            <person name="Henning P.M."/>
            <person name="McCubbin A.G."/>
            <person name="Shore J.S."/>
        </authorList>
    </citation>
    <scope>NUCLEOTIDE SEQUENCE</scope>
    <source>
        <strain evidence="4">F60SS</strain>
        <tissue evidence="4">Leaves</tissue>
    </source>
</reference>
<protein>
    <recommendedName>
        <fullName evidence="3">RRM domain-containing protein</fullName>
    </recommendedName>
</protein>
<name>A0A9Q0FIV4_9ROSI</name>
<keyword evidence="1" id="KW-0694">RNA-binding</keyword>
<feature type="region of interest" description="Disordered" evidence="2">
    <location>
        <begin position="1"/>
        <end position="40"/>
    </location>
</feature>
<dbReference type="EMBL" id="JAKUCV010005165">
    <property type="protein sequence ID" value="KAJ4832279.1"/>
    <property type="molecule type" value="Genomic_DNA"/>
</dbReference>
<dbReference type="AlphaFoldDB" id="A0A9Q0FIV4"/>
<dbReference type="CDD" id="cd00590">
    <property type="entry name" value="RRM_SF"/>
    <property type="match status" value="1"/>
</dbReference>
<evidence type="ECO:0000313" key="4">
    <source>
        <dbReference type="EMBL" id="KAJ4832279.1"/>
    </source>
</evidence>
<keyword evidence="5" id="KW-1185">Reference proteome</keyword>
<dbReference type="Gene3D" id="3.30.70.330">
    <property type="match status" value="1"/>
</dbReference>
<sequence length="358" mass="40204">MLSTDPTQPPATAPPQPRNTNNPTQPNIPDTTDPKKPSVPYFSKWSRQQVLKAMANGQVHSLYVQNMSPSWSPTDVYRIMSKYGEVVDVYIPRKAAESGQRFGFVRFKSNCDLQRLLSDVNRVQTENGVVQANIARDRTYSSPHHRTVTQRIGIQEKPVITRPFADVLRGDGEMDGATRTGISFIPTSDTSEWLSRCAVGVVKDTCKLDMVHLMWKLHDMPDVTVSELGGDAALVCFSSRDSMLSFCEEVPDWIPLWFDSFKPWQQGDRAKNRKCWLTIRGIPLTAWSNEFFNLVGSFFGKVVQIAPETVSRKVLGGARIQVLTENDRLLNREMSVRIAGVSYSVAVVEDPVIPDEIL</sequence>
<feature type="compositionally biased region" description="Low complexity" evidence="2">
    <location>
        <begin position="18"/>
        <end position="31"/>
    </location>
</feature>
<proteinExistence type="predicted"/>
<evidence type="ECO:0000313" key="5">
    <source>
        <dbReference type="Proteomes" id="UP001141552"/>
    </source>
</evidence>
<dbReference type="OrthoDB" id="861279at2759"/>
<dbReference type="PROSITE" id="PS50102">
    <property type="entry name" value="RRM"/>
    <property type="match status" value="1"/>
</dbReference>
<dbReference type="SUPFAM" id="SSF54928">
    <property type="entry name" value="RNA-binding domain, RBD"/>
    <property type="match status" value="1"/>
</dbReference>
<dbReference type="PANTHER" id="PTHR34427">
    <property type="entry name" value="DUF4283 DOMAIN PROTEIN"/>
    <property type="match status" value="1"/>
</dbReference>
<reference evidence="4" key="2">
    <citation type="journal article" date="2023" name="Plants (Basel)">
        <title>Annotation of the Turnera subulata (Passifloraceae) Draft Genome Reveals the S-Locus Evolved after the Divergence of Turneroideae from Passifloroideae in a Stepwise Manner.</title>
        <authorList>
            <person name="Henning P.M."/>
            <person name="Roalson E.H."/>
            <person name="Mir W."/>
            <person name="McCubbin A.G."/>
            <person name="Shore J.S."/>
        </authorList>
    </citation>
    <scope>NUCLEOTIDE SEQUENCE</scope>
    <source>
        <strain evidence="4">F60SS</strain>
    </source>
</reference>
<gene>
    <name evidence="4" type="ORF">Tsubulata_012226</name>
</gene>
<dbReference type="InterPro" id="IPR012677">
    <property type="entry name" value="Nucleotide-bd_a/b_plait_sf"/>
</dbReference>
<dbReference type="GO" id="GO:0003723">
    <property type="term" value="F:RNA binding"/>
    <property type="evidence" value="ECO:0007669"/>
    <property type="project" value="UniProtKB-UniRule"/>
</dbReference>
<evidence type="ECO:0000259" key="3">
    <source>
        <dbReference type="PROSITE" id="PS50102"/>
    </source>
</evidence>
<organism evidence="4 5">
    <name type="scientific">Turnera subulata</name>
    <dbReference type="NCBI Taxonomy" id="218843"/>
    <lineage>
        <taxon>Eukaryota</taxon>
        <taxon>Viridiplantae</taxon>
        <taxon>Streptophyta</taxon>
        <taxon>Embryophyta</taxon>
        <taxon>Tracheophyta</taxon>
        <taxon>Spermatophyta</taxon>
        <taxon>Magnoliopsida</taxon>
        <taxon>eudicotyledons</taxon>
        <taxon>Gunneridae</taxon>
        <taxon>Pentapetalae</taxon>
        <taxon>rosids</taxon>
        <taxon>fabids</taxon>
        <taxon>Malpighiales</taxon>
        <taxon>Passifloraceae</taxon>
        <taxon>Turnera</taxon>
    </lineage>
</organism>
<evidence type="ECO:0000256" key="2">
    <source>
        <dbReference type="SAM" id="MobiDB-lite"/>
    </source>
</evidence>
<comment type="caution">
    <text evidence="4">The sequence shown here is derived from an EMBL/GenBank/DDBJ whole genome shotgun (WGS) entry which is preliminary data.</text>
</comment>
<feature type="domain" description="RRM" evidence="3">
    <location>
        <begin position="60"/>
        <end position="137"/>
    </location>
</feature>
<accession>A0A9Q0FIV4</accession>